<name>A0A1G1XYY7_9BACT</name>
<dbReference type="EMBL" id="MHIB01000003">
    <property type="protein sequence ID" value="OGY45295.1"/>
    <property type="molecule type" value="Genomic_DNA"/>
</dbReference>
<feature type="transmembrane region" description="Helical" evidence="1">
    <location>
        <begin position="9"/>
        <end position="29"/>
    </location>
</feature>
<keyword evidence="1" id="KW-1133">Transmembrane helix</keyword>
<dbReference type="Proteomes" id="UP000178930">
    <property type="component" value="Unassembled WGS sequence"/>
</dbReference>
<dbReference type="Gene3D" id="3.40.30.10">
    <property type="entry name" value="Glutaredoxin"/>
    <property type="match status" value="1"/>
</dbReference>
<keyword evidence="1" id="KW-0812">Transmembrane</keyword>
<feature type="domain" description="Thioredoxin" evidence="2">
    <location>
        <begin position="31"/>
        <end position="107"/>
    </location>
</feature>
<dbReference type="AlphaFoldDB" id="A0A1G1XYY7"/>
<dbReference type="PANTHER" id="PTHR34573">
    <property type="entry name" value="VKC DOMAIN-CONTAINING PROTEIN"/>
    <property type="match status" value="1"/>
</dbReference>
<dbReference type="STRING" id="1797532.A2729_00435"/>
<dbReference type="InterPro" id="IPR013766">
    <property type="entry name" value="Thioredoxin_domain"/>
</dbReference>
<gene>
    <name evidence="3" type="ORF">A2729_00435</name>
</gene>
<dbReference type="InterPro" id="IPR036249">
    <property type="entry name" value="Thioredoxin-like_sf"/>
</dbReference>
<dbReference type="Pfam" id="PF00085">
    <property type="entry name" value="Thioredoxin"/>
    <property type="match status" value="1"/>
</dbReference>
<keyword evidence="1" id="KW-0472">Membrane</keyword>
<accession>A0A1G1XYY7</accession>
<organism evidence="3 4">
    <name type="scientific">Candidatus Buchananbacteria bacterium RIFCSPHIGHO2_01_FULL_39_14</name>
    <dbReference type="NCBI Taxonomy" id="1797532"/>
    <lineage>
        <taxon>Bacteria</taxon>
        <taxon>Candidatus Buchananiibacteriota</taxon>
    </lineage>
</organism>
<dbReference type="PANTHER" id="PTHR34573:SF1">
    <property type="entry name" value="VITAMIN K EPOXIDE REDUCTASE DOMAIN-CONTAINING PROTEIN"/>
    <property type="match status" value="1"/>
</dbReference>
<evidence type="ECO:0000313" key="4">
    <source>
        <dbReference type="Proteomes" id="UP000178930"/>
    </source>
</evidence>
<evidence type="ECO:0000256" key="1">
    <source>
        <dbReference type="SAM" id="Phobius"/>
    </source>
</evidence>
<sequence length="128" mass="14255">MINKKTKIIFWAAGVIIVIGGIAGGVFYYSTPGQYDEFVRCLKEKKAIFYGAFWCPHCQNQKEMFGRSARLLPYVECSTPDGRGQKETCQKAEITSYPTWEFSDGSRLTGSLSLQQLSDKTTCAVSSS</sequence>
<proteinExistence type="predicted"/>
<evidence type="ECO:0000259" key="2">
    <source>
        <dbReference type="Pfam" id="PF00085"/>
    </source>
</evidence>
<protein>
    <recommendedName>
        <fullName evidence="2">Thioredoxin domain-containing protein</fullName>
    </recommendedName>
</protein>
<reference evidence="3 4" key="1">
    <citation type="journal article" date="2016" name="Nat. Commun.">
        <title>Thousands of microbial genomes shed light on interconnected biogeochemical processes in an aquifer system.</title>
        <authorList>
            <person name="Anantharaman K."/>
            <person name="Brown C.T."/>
            <person name="Hug L.A."/>
            <person name="Sharon I."/>
            <person name="Castelle C.J."/>
            <person name="Probst A.J."/>
            <person name="Thomas B.C."/>
            <person name="Singh A."/>
            <person name="Wilkins M.J."/>
            <person name="Karaoz U."/>
            <person name="Brodie E.L."/>
            <person name="Williams K.H."/>
            <person name="Hubbard S.S."/>
            <person name="Banfield J.F."/>
        </authorList>
    </citation>
    <scope>NUCLEOTIDE SEQUENCE [LARGE SCALE GENOMIC DNA]</scope>
</reference>
<comment type="caution">
    <text evidence="3">The sequence shown here is derived from an EMBL/GenBank/DDBJ whole genome shotgun (WGS) entry which is preliminary data.</text>
</comment>
<dbReference type="SUPFAM" id="SSF52833">
    <property type="entry name" value="Thioredoxin-like"/>
    <property type="match status" value="1"/>
</dbReference>
<evidence type="ECO:0000313" key="3">
    <source>
        <dbReference type="EMBL" id="OGY45295.1"/>
    </source>
</evidence>